<comment type="similarity">
    <text evidence="2">Belongs to the MscS (TC 1.A.23) family.</text>
</comment>
<feature type="transmembrane region" description="Helical" evidence="8">
    <location>
        <begin position="93"/>
        <end position="112"/>
    </location>
</feature>
<dbReference type="PANTHER" id="PTHR30460">
    <property type="entry name" value="MODERATE CONDUCTANCE MECHANOSENSITIVE CHANNEL YBIO"/>
    <property type="match status" value="1"/>
</dbReference>
<evidence type="ECO:0000256" key="5">
    <source>
        <dbReference type="ARBA" id="ARBA00022989"/>
    </source>
</evidence>
<evidence type="ECO:0000256" key="7">
    <source>
        <dbReference type="ARBA" id="ARBA00059688"/>
    </source>
</evidence>
<comment type="subcellular location">
    <subcellularLocation>
        <location evidence="1">Cell membrane</location>
        <topology evidence="1">Multi-pass membrane protein</topology>
    </subcellularLocation>
</comment>
<dbReference type="InterPro" id="IPR045276">
    <property type="entry name" value="YbiO_bact"/>
</dbReference>
<evidence type="ECO:0000256" key="1">
    <source>
        <dbReference type="ARBA" id="ARBA00004651"/>
    </source>
</evidence>
<evidence type="ECO:0000259" key="9">
    <source>
        <dbReference type="Pfam" id="PF00924"/>
    </source>
</evidence>
<dbReference type="EMBL" id="FNFK01000015">
    <property type="protein sequence ID" value="SDK15334.1"/>
    <property type="molecule type" value="Genomic_DNA"/>
</dbReference>
<dbReference type="OrthoDB" id="9809206at2"/>
<dbReference type="InterPro" id="IPR011066">
    <property type="entry name" value="MscS_channel_C_sf"/>
</dbReference>
<dbReference type="InterPro" id="IPR049142">
    <property type="entry name" value="MS_channel_1st"/>
</dbReference>
<dbReference type="Gene3D" id="3.30.70.100">
    <property type="match status" value="1"/>
</dbReference>
<dbReference type="Pfam" id="PF00924">
    <property type="entry name" value="MS_channel_2nd"/>
    <property type="match status" value="1"/>
</dbReference>
<dbReference type="PANTHER" id="PTHR30460:SF0">
    <property type="entry name" value="MODERATE CONDUCTANCE MECHANOSENSITIVE CHANNEL YBIO"/>
    <property type="match status" value="1"/>
</dbReference>
<dbReference type="STRING" id="426701.SAMN04488098_10153"/>
<reference evidence="12" key="1">
    <citation type="submission" date="2016-10" db="EMBL/GenBank/DDBJ databases">
        <authorList>
            <person name="Varghese N."/>
            <person name="Submissions S."/>
        </authorList>
    </citation>
    <scope>NUCLEOTIDE SEQUENCE [LARGE SCALE GENOMIC DNA]</scope>
    <source>
        <strain evidence="12">DSM 19181</strain>
    </source>
</reference>
<name>A0A1G8ZL44_9LACT</name>
<evidence type="ECO:0000259" key="10">
    <source>
        <dbReference type="Pfam" id="PF21088"/>
    </source>
</evidence>
<organism evidence="11 12">
    <name type="scientific">Alkalibacterium thalassium</name>
    <dbReference type="NCBI Taxonomy" id="426701"/>
    <lineage>
        <taxon>Bacteria</taxon>
        <taxon>Bacillati</taxon>
        <taxon>Bacillota</taxon>
        <taxon>Bacilli</taxon>
        <taxon>Lactobacillales</taxon>
        <taxon>Carnobacteriaceae</taxon>
        <taxon>Alkalibacterium</taxon>
    </lineage>
</organism>
<feature type="domain" description="Mechanosensitive ion channel MscS" evidence="9">
    <location>
        <begin position="137"/>
        <end position="200"/>
    </location>
</feature>
<feature type="transmembrane region" description="Helical" evidence="8">
    <location>
        <begin position="37"/>
        <end position="58"/>
    </location>
</feature>
<evidence type="ECO:0000256" key="3">
    <source>
        <dbReference type="ARBA" id="ARBA00022475"/>
    </source>
</evidence>
<evidence type="ECO:0000256" key="8">
    <source>
        <dbReference type="SAM" id="Phobius"/>
    </source>
</evidence>
<protein>
    <submittedName>
        <fullName evidence="11">Small conductance mechanosensitive channel</fullName>
    </submittedName>
</protein>
<dbReference type="InterPro" id="IPR023408">
    <property type="entry name" value="MscS_beta-dom_sf"/>
</dbReference>
<dbReference type="SUPFAM" id="SSF82689">
    <property type="entry name" value="Mechanosensitive channel protein MscS (YggB), C-terminal domain"/>
    <property type="match status" value="1"/>
</dbReference>
<evidence type="ECO:0000313" key="12">
    <source>
        <dbReference type="Proteomes" id="UP000199433"/>
    </source>
</evidence>
<proteinExistence type="inferred from homology"/>
<dbReference type="Gene3D" id="2.30.30.60">
    <property type="match status" value="1"/>
</dbReference>
<keyword evidence="6 8" id="KW-0472">Membrane</keyword>
<dbReference type="Pfam" id="PF21088">
    <property type="entry name" value="MS_channel_1st"/>
    <property type="match status" value="1"/>
</dbReference>
<sequence length="300" mass="34076">MYFARTNGTENQEGPTTPEEGLNFFIEYWNDIDWESVFSSIILFFMQLILTLIIFFILKKIGNYAIELVFKRYMKEKQTVPNRLNTLYKLSKNSFHAIIYFFLVYAILELMGVPVGTLVASAGVVGLALSLGAQGFVSDIVNGFMFLLEKQLDVGDVVELSGILGTVEDVNLKTTKVRDFDGTTHFIPNRSITVISNRSRADMRVMLHVRLFPETDLNKVRSVLEQVNREWIPRCEEITIEPTEIAFVPIGAGQIAAQVIMYTKSGTEFAMRNLFYEKYVDALREAGIELPKVNLDIQTP</sequence>
<accession>A0A1G8ZL44</accession>
<comment type="function">
    <text evidence="7">May play a role in resistance to osmotic downshock.</text>
</comment>
<evidence type="ECO:0000256" key="2">
    <source>
        <dbReference type="ARBA" id="ARBA00008017"/>
    </source>
</evidence>
<evidence type="ECO:0000313" key="11">
    <source>
        <dbReference type="EMBL" id="SDK15334.1"/>
    </source>
</evidence>
<dbReference type="Gene3D" id="1.10.287.1260">
    <property type="match status" value="1"/>
</dbReference>
<keyword evidence="4 8" id="KW-0812">Transmembrane</keyword>
<gene>
    <name evidence="11" type="ORF">SAMN04488098_10153</name>
</gene>
<dbReference type="InterPro" id="IPR011014">
    <property type="entry name" value="MscS_channel_TM-2"/>
</dbReference>
<dbReference type="SUPFAM" id="SSF82861">
    <property type="entry name" value="Mechanosensitive channel protein MscS (YggB), transmembrane region"/>
    <property type="match status" value="1"/>
</dbReference>
<dbReference type="InterPro" id="IPR010920">
    <property type="entry name" value="LSM_dom_sf"/>
</dbReference>
<evidence type="ECO:0000256" key="4">
    <source>
        <dbReference type="ARBA" id="ARBA00022692"/>
    </source>
</evidence>
<feature type="domain" description="Mechanosensitive ion channel transmembrane helices 2/3" evidence="10">
    <location>
        <begin position="98"/>
        <end position="134"/>
    </location>
</feature>
<evidence type="ECO:0000256" key="6">
    <source>
        <dbReference type="ARBA" id="ARBA00023136"/>
    </source>
</evidence>
<dbReference type="FunFam" id="2.30.30.60:FF:000001">
    <property type="entry name" value="MscS Mechanosensitive ion channel"/>
    <property type="match status" value="1"/>
</dbReference>
<keyword evidence="3" id="KW-1003">Cell membrane</keyword>
<dbReference type="AlphaFoldDB" id="A0A1G8ZL44"/>
<dbReference type="SUPFAM" id="SSF50182">
    <property type="entry name" value="Sm-like ribonucleoproteins"/>
    <property type="match status" value="1"/>
</dbReference>
<dbReference type="GO" id="GO:0008381">
    <property type="term" value="F:mechanosensitive monoatomic ion channel activity"/>
    <property type="evidence" value="ECO:0007669"/>
    <property type="project" value="InterPro"/>
</dbReference>
<dbReference type="Proteomes" id="UP000199433">
    <property type="component" value="Unassembled WGS sequence"/>
</dbReference>
<dbReference type="GO" id="GO:0005886">
    <property type="term" value="C:plasma membrane"/>
    <property type="evidence" value="ECO:0007669"/>
    <property type="project" value="UniProtKB-SubCell"/>
</dbReference>
<dbReference type="RefSeq" id="WP_091266263.1">
    <property type="nucleotide sequence ID" value="NZ_FNFK01000015.1"/>
</dbReference>
<dbReference type="InterPro" id="IPR006685">
    <property type="entry name" value="MscS_channel_2nd"/>
</dbReference>
<keyword evidence="12" id="KW-1185">Reference proteome</keyword>
<keyword evidence="5 8" id="KW-1133">Transmembrane helix</keyword>